<keyword evidence="1" id="KW-0732">Signal</keyword>
<sequence>MRAFFLATLCAGALFSTAAWSAVPDWFLLDQNSESSFFYDKSGGNKVREGVIQVRTRIVYSEEGRKEALKMLKGLPQSAVLHETLYSYEINCEEREGHLLAASHLDSTGNILKTSDLAAVTQWQYLPADTRMGLVLQQACQP</sequence>
<feature type="signal peptide" evidence="1">
    <location>
        <begin position="1"/>
        <end position="21"/>
    </location>
</feature>
<protein>
    <submittedName>
        <fullName evidence="2">Uncharacterized protein</fullName>
    </submittedName>
</protein>
<proteinExistence type="predicted"/>
<organism evidence="2 3">
    <name type="scientific">Geomonas oryzisoli</name>
    <dbReference type="NCBI Taxonomy" id="2847992"/>
    <lineage>
        <taxon>Bacteria</taxon>
        <taxon>Pseudomonadati</taxon>
        <taxon>Thermodesulfobacteriota</taxon>
        <taxon>Desulfuromonadia</taxon>
        <taxon>Geobacterales</taxon>
        <taxon>Geobacteraceae</taxon>
        <taxon>Geomonas</taxon>
    </lineage>
</organism>
<feature type="chain" id="PRO_5046209096" evidence="1">
    <location>
        <begin position="22"/>
        <end position="142"/>
    </location>
</feature>
<evidence type="ECO:0000313" key="3">
    <source>
        <dbReference type="Proteomes" id="UP000683557"/>
    </source>
</evidence>
<reference evidence="2 3" key="1">
    <citation type="submission" date="2021-06" db="EMBL/GenBank/DDBJ databases">
        <title>Gemonas diversity in paddy soil.</title>
        <authorList>
            <person name="Liu G."/>
        </authorList>
    </citation>
    <scope>NUCLEOTIDE SEQUENCE [LARGE SCALE GENOMIC DNA]</scope>
    <source>
        <strain evidence="2 3">RG10</strain>
    </source>
</reference>
<accession>A0ABX8J4F3</accession>
<name>A0ABX8J4F3_9BACT</name>
<dbReference type="EMBL" id="CP076723">
    <property type="protein sequence ID" value="QWV92698.1"/>
    <property type="molecule type" value="Genomic_DNA"/>
</dbReference>
<gene>
    <name evidence="2" type="ORF">KP004_16145</name>
</gene>
<evidence type="ECO:0000313" key="2">
    <source>
        <dbReference type="EMBL" id="QWV92698.1"/>
    </source>
</evidence>
<dbReference type="Proteomes" id="UP000683557">
    <property type="component" value="Chromosome"/>
</dbReference>
<keyword evidence="3" id="KW-1185">Reference proteome</keyword>
<evidence type="ECO:0000256" key="1">
    <source>
        <dbReference type="SAM" id="SignalP"/>
    </source>
</evidence>
<dbReference type="RefSeq" id="WP_216799463.1">
    <property type="nucleotide sequence ID" value="NZ_CP076723.1"/>
</dbReference>